<sequence>MQIFNLANDKGAQNVMFGIFPEENNIIIHIFEEDIETNQAFINAAVEQYGPKIIIQPREELSNTKISINKRDLKVRLLGGDGLFNQNEESCSIGFFAKAKNETKNYIVTAEHCRLDSGNETEFCYGAWDKQPTNLLVGLMLPKVNEKYDFGLIDLSNMNEYLEPSQSIRNTDSVQFPQLSLNDGTPVLSHGAHLCKSGYSTHVSCGFVKAFNVIYYVGDGGFESDLIMTSMDSHGGDSGGTAFAYSNFNTVILNGILVSGIGNANTLILPLSMIIEHSNVEPITASNI</sequence>
<protein>
    <submittedName>
        <fullName evidence="2">S1 family peptidase</fullName>
    </submittedName>
</protein>
<reference evidence="2 3" key="1">
    <citation type="journal article" date="2019" name="Environ. Microbiol.">
        <title>At the nexus of three kingdoms: the genome of the mycorrhizal fungus Gigaspora margarita provides insights into plant, endobacterial and fungal interactions.</title>
        <authorList>
            <person name="Venice F."/>
            <person name="Ghignone S."/>
            <person name="Salvioli di Fossalunga A."/>
            <person name="Amselem J."/>
            <person name="Novero M."/>
            <person name="Xianan X."/>
            <person name="Sedzielewska Toro K."/>
            <person name="Morin E."/>
            <person name="Lipzen A."/>
            <person name="Grigoriev I.V."/>
            <person name="Henrissat B."/>
            <person name="Martin F.M."/>
            <person name="Bonfante P."/>
        </authorList>
    </citation>
    <scope>NUCLEOTIDE SEQUENCE [LARGE SCALE GENOMIC DNA]</scope>
    <source>
        <strain evidence="2 3">BEG34</strain>
    </source>
</reference>
<dbReference type="InterPro" id="IPR001254">
    <property type="entry name" value="Trypsin_dom"/>
</dbReference>
<evidence type="ECO:0000313" key="3">
    <source>
        <dbReference type="Proteomes" id="UP000439903"/>
    </source>
</evidence>
<dbReference type="EMBL" id="WTPW01000162">
    <property type="protein sequence ID" value="KAF0540794.1"/>
    <property type="molecule type" value="Genomic_DNA"/>
</dbReference>
<organism evidence="2 3">
    <name type="scientific">Gigaspora margarita</name>
    <dbReference type="NCBI Taxonomy" id="4874"/>
    <lineage>
        <taxon>Eukaryota</taxon>
        <taxon>Fungi</taxon>
        <taxon>Fungi incertae sedis</taxon>
        <taxon>Mucoromycota</taxon>
        <taxon>Glomeromycotina</taxon>
        <taxon>Glomeromycetes</taxon>
        <taxon>Diversisporales</taxon>
        <taxon>Gigasporaceae</taxon>
        <taxon>Gigaspora</taxon>
    </lineage>
</organism>
<feature type="domain" description="Peptidase S1" evidence="1">
    <location>
        <begin position="104"/>
        <end position="265"/>
    </location>
</feature>
<keyword evidence="3" id="KW-1185">Reference proteome</keyword>
<gene>
    <name evidence="2" type="ORF">F8M41_006262</name>
</gene>
<dbReference type="Proteomes" id="UP000439903">
    <property type="component" value="Unassembled WGS sequence"/>
</dbReference>
<dbReference type="OrthoDB" id="3762657at2759"/>
<dbReference type="SUPFAM" id="SSF50494">
    <property type="entry name" value="Trypsin-like serine proteases"/>
    <property type="match status" value="1"/>
</dbReference>
<accession>A0A8H4ERK4</accession>
<dbReference type="InterPro" id="IPR043504">
    <property type="entry name" value="Peptidase_S1_PA_chymotrypsin"/>
</dbReference>
<dbReference type="Pfam" id="PF00089">
    <property type="entry name" value="Trypsin"/>
    <property type="match status" value="1"/>
</dbReference>
<evidence type="ECO:0000259" key="1">
    <source>
        <dbReference type="Pfam" id="PF00089"/>
    </source>
</evidence>
<dbReference type="InterPro" id="IPR009003">
    <property type="entry name" value="Peptidase_S1_PA"/>
</dbReference>
<dbReference type="Gene3D" id="2.40.10.10">
    <property type="entry name" value="Trypsin-like serine proteases"/>
    <property type="match status" value="2"/>
</dbReference>
<name>A0A8H4ERK4_GIGMA</name>
<dbReference type="CDD" id="cd21112">
    <property type="entry name" value="alphaLP-like"/>
    <property type="match status" value="1"/>
</dbReference>
<dbReference type="GO" id="GO:0004252">
    <property type="term" value="F:serine-type endopeptidase activity"/>
    <property type="evidence" value="ECO:0007669"/>
    <property type="project" value="InterPro"/>
</dbReference>
<evidence type="ECO:0000313" key="2">
    <source>
        <dbReference type="EMBL" id="KAF0540794.1"/>
    </source>
</evidence>
<comment type="caution">
    <text evidence="2">The sequence shown here is derived from an EMBL/GenBank/DDBJ whole genome shotgun (WGS) entry which is preliminary data.</text>
</comment>
<dbReference type="AlphaFoldDB" id="A0A8H4ERK4"/>
<proteinExistence type="predicted"/>
<dbReference type="GO" id="GO:0006508">
    <property type="term" value="P:proteolysis"/>
    <property type="evidence" value="ECO:0007669"/>
    <property type="project" value="InterPro"/>
</dbReference>